<evidence type="ECO:0000259" key="2">
    <source>
        <dbReference type="Pfam" id="PF01551"/>
    </source>
</evidence>
<dbReference type="EMBL" id="JBFRYA010000009">
    <property type="protein sequence ID" value="MEX1669558.1"/>
    <property type="molecule type" value="Genomic_DNA"/>
</dbReference>
<feature type="signal peptide" evidence="1">
    <location>
        <begin position="1"/>
        <end position="30"/>
    </location>
</feature>
<dbReference type="GO" id="GO:0016787">
    <property type="term" value="F:hydrolase activity"/>
    <property type="evidence" value="ECO:0007669"/>
    <property type="project" value="UniProtKB-KW"/>
</dbReference>
<organism evidence="3 4">
    <name type="scientific">Zhongshania guokunii</name>
    <dbReference type="NCBI Taxonomy" id="641783"/>
    <lineage>
        <taxon>Bacteria</taxon>
        <taxon>Pseudomonadati</taxon>
        <taxon>Pseudomonadota</taxon>
        <taxon>Gammaproteobacteria</taxon>
        <taxon>Cellvibrionales</taxon>
        <taxon>Spongiibacteraceae</taxon>
        <taxon>Zhongshania</taxon>
    </lineage>
</organism>
<dbReference type="PANTHER" id="PTHR21666:SF285">
    <property type="entry name" value="M23 FAMILY METALLOPEPTIDASE"/>
    <property type="match status" value="1"/>
</dbReference>
<dbReference type="InterPro" id="IPR050570">
    <property type="entry name" value="Cell_wall_metabolism_enzyme"/>
</dbReference>
<dbReference type="SUPFAM" id="SSF51261">
    <property type="entry name" value="Duplicated hybrid motif"/>
    <property type="match status" value="1"/>
</dbReference>
<dbReference type="EC" id="3.4.24.-" evidence="3"/>
<dbReference type="CDD" id="cd12797">
    <property type="entry name" value="M23_peptidase"/>
    <property type="match status" value="1"/>
</dbReference>
<evidence type="ECO:0000313" key="3">
    <source>
        <dbReference type="EMBL" id="MEX1669558.1"/>
    </source>
</evidence>
<feature type="chain" id="PRO_5045178857" evidence="1">
    <location>
        <begin position="31"/>
        <end position="282"/>
    </location>
</feature>
<dbReference type="Gene3D" id="2.70.70.10">
    <property type="entry name" value="Glucose Permease (Domain IIA)"/>
    <property type="match status" value="1"/>
</dbReference>
<dbReference type="Pfam" id="PF01551">
    <property type="entry name" value="Peptidase_M23"/>
    <property type="match status" value="1"/>
</dbReference>
<accession>A0ABV3U6Q7</accession>
<keyword evidence="1" id="KW-0732">Signal</keyword>
<name>A0ABV3U6Q7_9GAMM</name>
<feature type="domain" description="M23ase beta-sheet core" evidence="2">
    <location>
        <begin position="176"/>
        <end position="271"/>
    </location>
</feature>
<evidence type="ECO:0000256" key="1">
    <source>
        <dbReference type="SAM" id="SignalP"/>
    </source>
</evidence>
<dbReference type="InterPro" id="IPR016047">
    <property type="entry name" value="M23ase_b-sheet_dom"/>
</dbReference>
<dbReference type="RefSeq" id="WP_368381824.1">
    <property type="nucleotide sequence ID" value="NZ_JBFRYA010000009.1"/>
</dbReference>
<protein>
    <submittedName>
        <fullName evidence="3">M23 family metallopeptidase</fullName>
        <ecNumber evidence="3">3.4.24.-</ecNumber>
    </submittedName>
</protein>
<keyword evidence="4" id="KW-1185">Reference proteome</keyword>
<reference evidence="3 4" key="1">
    <citation type="journal article" date="2011" name="Int. J. Syst. Evol. Microbiol.">
        <title>Zhongshania antarctica gen. nov., sp. nov. and Zhongshania guokunii sp. nov., gammaproteobacteria respectively isolated from coastal attached (fast) ice and surface seawater of the Antarctic.</title>
        <authorList>
            <person name="Li H.J."/>
            <person name="Zhang X.Y."/>
            <person name="Chen C.X."/>
            <person name="Zhang Y.J."/>
            <person name="Gao Z.M."/>
            <person name="Yu Y."/>
            <person name="Chen X.L."/>
            <person name="Chen B."/>
            <person name="Zhang Y.Z."/>
        </authorList>
    </citation>
    <scope>NUCLEOTIDE SEQUENCE [LARGE SCALE GENOMIC DNA]</scope>
    <source>
        <strain evidence="3 4">ZS6-22T</strain>
    </source>
</reference>
<comment type="caution">
    <text evidence="3">The sequence shown here is derived from an EMBL/GenBank/DDBJ whole genome shotgun (WGS) entry which is preliminary data.</text>
</comment>
<gene>
    <name evidence="3" type="ORF">AB4876_11600</name>
</gene>
<sequence length="282" mass="29946">MNKCVAILRRVFSVALSLGFGLSLSLAVHAEVALHGELKQGGLLWGTLAAGSSAKLDGTALEVADNGVFVFGFDRDANSTATLEICSAAATCQKQVLNIAQRQYDIQRITGVPQQTVTPPASVLERIRKEGALVASARQQRLARHDFTQTFKWPVLGPITGVFGSQRVYNGSPGRPHYGLDIAAPTGTTVTAPIDGVVSLAYPDMFYSGGTLIIDHGMGVSSTFIHLSRVLVEAGQEIKQGDVIAEVGATGRATGPHLDWRMNWAGKRLDPALVIGQMPAKD</sequence>
<keyword evidence="3" id="KW-0378">Hydrolase</keyword>
<evidence type="ECO:0000313" key="4">
    <source>
        <dbReference type="Proteomes" id="UP001557485"/>
    </source>
</evidence>
<dbReference type="Proteomes" id="UP001557485">
    <property type="component" value="Unassembled WGS sequence"/>
</dbReference>
<dbReference type="PANTHER" id="PTHR21666">
    <property type="entry name" value="PEPTIDASE-RELATED"/>
    <property type="match status" value="1"/>
</dbReference>
<dbReference type="InterPro" id="IPR011055">
    <property type="entry name" value="Dup_hybrid_motif"/>
</dbReference>
<proteinExistence type="predicted"/>